<keyword evidence="3" id="KW-0576">Peroxisome</keyword>
<evidence type="ECO:0000313" key="6">
    <source>
        <dbReference type="Proteomes" id="UP000298327"/>
    </source>
</evidence>
<dbReference type="PANTHER" id="PTHR12652:SF50">
    <property type="entry name" value="PEROXIN 11"/>
    <property type="match status" value="1"/>
</dbReference>
<protein>
    <recommendedName>
        <fullName evidence="7">Peroxisomal biogenesis factor 11</fullName>
    </recommendedName>
</protein>
<dbReference type="STRING" id="205917.A0A4Y9YBK3"/>
<name>A0A4Y9YBK3_9AGAM</name>
<dbReference type="InterPro" id="IPR008733">
    <property type="entry name" value="PEX11"/>
</dbReference>
<dbReference type="EMBL" id="SEOQ01000593">
    <property type="protein sequence ID" value="TFY59894.1"/>
    <property type="molecule type" value="Genomic_DNA"/>
</dbReference>
<keyword evidence="1" id="KW-0962">Peroxisome biogenesis</keyword>
<dbReference type="OrthoDB" id="411017at2759"/>
<dbReference type="GO" id="GO:0005778">
    <property type="term" value="C:peroxisomal membrane"/>
    <property type="evidence" value="ECO:0007669"/>
    <property type="project" value="UniProtKB-SubCell"/>
</dbReference>
<evidence type="ECO:0008006" key="7">
    <source>
        <dbReference type="Google" id="ProtNLM"/>
    </source>
</evidence>
<organism evidence="5 6">
    <name type="scientific">Dentipellis fragilis</name>
    <dbReference type="NCBI Taxonomy" id="205917"/>
    <lineage>
        <taxon>Eukaryota</taxon>
        <taxon>Fungi</taxon>
        <taxon>Dikarya</taxon>
        <taxon>Basidiomycota</taxon>
        <taxon>Agaricomycotina</taxon>
        <taxon>Agaricomycetes</taxon>
        <taxon>Russulales</taxon>
        <taxon>Hericiaceae</taxon>
        <taxon>Dentipellis</taxon>
    </lineage>
</organism>
<reference evidence="5 6" key="1">
    <citation type="submission" date="2019-02" db="EMBL/GenBank/DDBJ databases">
        <title>Genome sequencing of the rare red list fungi Dentipellis fragilis.</title>
        <authorList>
            <person name="Buettner E."/>
            <person name="Kellner H."/>
        </authorList>
    </citation>
    <scope>NUCLEOTIDE SEQUENCE [LARGE SCALE GENOMIC DNA]</scope>
    <source>
        <strain evidence="5 6">DSM 105465</strain>
    </source>
</reference>
<sequence>MVGTRPVLHLYRAVQYFSRFYAWYLISRGQKLSATRWNALKNHLALGRKLMRVGRPIENLQTALRAAQTTGHLGEQLTTIARNIGYFGYLSYDSVSWANTVRFIALKPETAARINKTAARLWLTGILFSIAHGVIKTGRLTQEASELRSLNEKDIGGQNVRQTRLQALEQVRAATRQQFLIDILDVWIPASTLGLANLNDGIVGIFGFFSSALALRAQWVKVNGK</sequence>
<evidence type="ECO:0000313" key="5">
    <source>
        <dbReference type="EMBL" id="TFY59894.1"/>
    </source>
</evidence>
<dbReference type="PANTHER" id="PTHR12652">
    <property type="entry name" value="PEROXISOMAL BIOGENESIS FACTOR 11"/>
    <property type="match status" value="1"/>
</dbReference>
<evidence type="ECO:0000256" key="2">
    <source>
        <dbReference type="ARBA" id="ARBA00023136"/>
    </source>
</evidence>
<keyword evidence="6" id="KW-1185">Reference proteome</keyword>
<gene>
    <name evidence="5" type="ORF">EVG20_g7624</name>
</gene>
<evidence type="ECO:0000256" key="4">
    <source>
        <dbReference type="ARBA" id="ARBA00046271"/>
    </source>
</evidence>
<evidence type="ECO:0000256" key="1">
    <source>
        <dbReference type="ARBA" id="ARBA00022593"/>
    </source>
</evidence>
<comment type="subcellular location">
    <subcellularLocation>
        <location evidence="4">Peroxisome membrane</location>
    </subcellularLocation>
</comment>
<dbReference type="GO" id="GO:0016559">
    <property type="term" value="P:peroxisome fission"/>
    <property type="evidence" value="ECO:0007669"/>
    <property type="project" value="InterPro"/>
</dbReference>
<evidence type="ECO:0000256" key="3">
    <source>
        <dbReference type="ARBA" id="ARBA00023140"/>
    </source>
</evidence>
<comment type="caution">
    <text evidence="5">The sequence shown here is derived from an EMBL/GenBank/DDBJ whole genome shotgun (WGS) entry which is preliminary data.</text>
</comment>
<proteinExistence type="predicted"/>
<dbReference type="AlphaFoldDB" id="A0A4Y9YBK3"/>
<keyword evidence="2" id="KW-0472">Membrane</keyword>
<dbReference type="Proteomes" id="UP000298327">
    <property type="component" value="Unassembled WGS sequence"/>
</dbReference>
<accession>A0A4Y9YBK3</accession>
<dbReference type="Pfam" id="PF05648">
    <property type="entry name" value="PEX11"/>
    <property type="match status" value="1"/>
</dbReference>